<keyword evidence="2" id="KW-0479">Metal-binding</keyword>
<reference evidence="5" key="1">
    <citation type="submission" date="2021-04" db="EMBL/GenBank/DDBJ databases">
        <title>Draft genome assembly of strain Phenylobacterium sp. 20VBR1 using MiniION and Illumina platforms.</title>
        <authorList>
            <person name="Thomas F.A."/>
            <person name="Krishnan K.P."/>
            <person name="Sinha R.K."/>
        </authorList>
    </citation>
    <scope>NUCLEOTIDE SEQUENCE</scope>
    <source>
        <strain evidence="5">20VBR1</strain>
    </source>
</reference>
<dbReference type="PANTHER" id="PTHR28620">
    <property type="entry name" value="CENTROMERE PROTEIN V"/>
    <property type="match status" value="1"/>
</dbReference>
<evidence type="ECO:0000259" key="4">
    <source>
        <dbReference type="PROSITE" id="PS51891"/>
    </source>
</evidence>
<protein>
    <submittedName>
        <fullName evidence="5">GFA family protein</fullName>
    </submittedName>
</protein>
<comment type="similarity">
    <text evidence="1">Belongs to the Gfa family.</text>
</comment>
<dbReference type="PROSITE" id="PS51891">
    <property type="entry name" value="CENP_V_GFA"/>
    <property type="match status" value="1"/>
</dbReference>
<keyword evidence="6" id="KW-1185">Reference proteome</keyword>
<dbReference type="GO" id="GO:0016846">
    <property type="term" value="F:carbon-sulfur lyase activity"/>
    <property type="evidence" value="ECO:0007669"/>
    <property type="project" value="InterPro"/>
</dbReference>
<dbReference type="InterPro" id="IPR011057">
    <property type="entry name" value="Mss4-like_sf"/>
</dbReference>
<proteinExistence type="inferred from homology"/>
<dbReference type="Pfam" id="PF04828">
    <property type="entry name" value="GFA"/>
    <property type="match status" value="1"/>
</dbReference>
<evidence type="ECO:0000256" key="1">
    <source>
        <dbReference type="ARBA" id="ARBA00005495"/>
    </source>
</evidence>
<evidence type="ECO:0000256" key="3">
    <source>
        <dbReference type="ARBA" id="ARBA00022833"/>
    </source>
</evidence>
<name>A0A941HVD3_9CAUL</name>
<dbReference type="InterPro" id="IPR006913">
    <property type="entry name" value="CENP-V/GFA"/>
</dbReference>
<gene>
    <name evidence="5" type="ORF">JKL49_04240</name>
</gene>
<dbReference type="Gene3D" id="2.170.150.70">
    <property type="match status" value="1"/>
</dbReference>
<comment type="caution">
    <text evidence="5">The sequence shown here is derived from an EMBL/GenBank/DDBJ whole genome shotgun (WGS) entry which is preliminary data.</text>
</comment>
<evidence type="ECO:0000313" key="5">
    <source>
        <dbReference type="EMBL" id="MBR7618588.1"/>
    </source>
</evidence>
<dbReference type="GO" id="GO:0046872">
    <property type="term" value="F:metal ion binding"/>
    <property type="evidence" value="ECO:0007669"/>
    <property type="project" value="UniProtKB-KW"/>
</dbReference>
<evidence type="ECO:0000256" key="2">
    <source>
        <dbReference type="ARBA" id="ARBA00022723"/>
    </source>
</evidence>
<sequence>MIQAACHCGAVTYEVETAPTEVTDCNCSLCHKHGALWAYYRQGVTITGETVAYLQGDRTLTTHHCPTCGCITHWKSVDPAYLRMGVNSRLMPPAVLEGMPVKRLDGAHDFETLGHYVFGTLPIG</sequence>
<dbReference type="InterPro" id="IPR052355">
    <property type="entry name" value="CENP-V-like"/>
</dbReference>
<accession>A0A941HVD3</accession>
<keyword evidence="3" id="KW-0862">Zinc</keyword>
<dbReference type="SUPFAM" id="SSF51316">
    <property type="entry name" value="Mss4-like"/>
    <property type="match status" value="1"/>
</dbReference>
<dbReference type="AlphaFoldDB" id="A0A941HVD3"/>
<dbReference type="RefSeq" id="WP_215338463.1">
    <property type="nucleotide sequence ID" value="NZ_JAGSGD010000001.1"/>
</dbReference>
<dbReference type="EMBL" id="JAGSGD010000001">
    <property type="protein sequence ID" value="MBR7618588.1"/>
    <property type="molecule type" value="Genomic_DNA"/>
</dbReference>
<dbReference type="Proteomes" id="UP000622580">
    <property type="component" value="Unassembled WGS sequence"/>
</dbReference>
<dbReference type="PANTHER" id="PTHR28620:SF1">
    <property type="entry name" value="CENP-V_GFA DOMAIN-CONTAINING PROTEIN"/>
    <property type="match status" value="1"/>
</dbReference>
<organism evidence="5 6">
    <name type="scientific">Phenylobacterium glaciei</name>
    <dbReference type="NCBI Taxonomy" id="2803784"/>
    <lineage>
        <taxon>Bacteria</taxon>
        <taxon>Pseudomonadati</taxon>
        <taxon>Pseudomonadota</taxon>
        <taxon>Alphaproteobacteria</taxon>
        <taxon>Caulobacterales</taxon>
        <taxon>Caulobacteraceae</taxon>
        <taxon>Phenylobacterium</taxon>
    </lineage>
</organism>
<evidence type="ECO:0000313" key="6">
    <source>
        <dbReference type="Proteomes" id="UP000622580"/>
    </source>
</evidence>
<feature type="domain" description="CENP-V/GFA" evidence="4">
    <location>
        <begin position="2"/>
        <end position="111"/>
    </location>
</feature>